<dbReference type="EMBL" id="JAMQCR010000001">
    <property type="protein sequence ID" value="MCM2532176.1"/>
    <property type="molecule type" value="Genomic_DNA"/>
</dbReference>
<organism evidence="2 3">
    <name type="scientific">Neobacillus pocheonensis</name>
    <dbReference type="NCBI Taxonomy" id="363869"/>
    <lineage>
        <taxon>Bacteria</taxon>
        <taxon>Bacillati</taxon>
        <taxon>Bacillota</taxon>
        <taxon>Bacilli</taxon>
        <taxon>Bacillales</taxon>
        <taxon>Bacillaceae</taxon>
        <taxon>Neobacillus</taxon>
    </lineage>
</organism>
<name>A0ABT0W792_9BACI</name>
<accession>A0ABT0W792</accession>
<sequence>MKLLITLVIAIVLTGCQANTTKQQLKDNTTTNVTNNANQGHHYGWNNPKNPHYIAPKPKEWTFYGILINMRENITMYANFGDGDGTPYTWNGKQYQYSMWMGVKIAKTNGFNMTPQQIINYIETTYGATDVTFRHINPIIQNGDAEEYQFYFNLPYTPVKDFKEYQDWVASQNK</sequence>
<comment type="caution">
    <text evidence="2">The sequence shown here is derived from an EMBL/GenBank/DDBJ whole genome shotgun (WGS) entry which is preliminary data.</text>
</comment>
<evidence type="ECO:0000256" key="1">
    <source>
        <dbReference type="SAM" id="SignalP"/>
    </source>
</evidence>
<dbReference type="Proteomes" id="UP001523262">
    <property type="component" value="Unassembled WGS sequence"/>
</dbReference>
<dbReference type="PROSITE" id="PS51257">
    <property type="entry name" value="PROKAR_LIPOPROTEIN"/>
    <property type="match status" value="1"/>
</dbReference>
<feature type="signal peptide" evidence="1">
    <location>
        <begin position="1"/>
        <end position="18"/>
    </location>
</feature>
<proteinExistence type="predicted"/>
<keyword evidence="3" id="KW-1185">Reference proteome</keyword>
<protein>
    <recommendedName>
        <fullName evidence="4">DUF5067 domain-containing protein</fullName>
    </recommendedName>
</protein>
<reference evidence="2 3" key="1">
    <citation type="submission" date="2022-06" db="EMBL/GenBank/DDBJ databases">
        <authorList>
            <person name="Jeon C.O."/>
        </authorList>
    </citation>
    <scope>NUCLEOTIDE SEQUENCE [LARGE SCALE GENOMIC DNA]</scope>
    <source>
        <strain evidence="2 3">KCTC 13943</strain>
    </source>
</reference>
<evidence type="ECO:0000313" key="3">
    <source>
        <dbReference type="Proteomes" id="UP001523262"/>
    </source>
</evidence>
<gene>
    <name evidence="2" type="ORF">NDK43_06910</name>
</gene>
<keyword evidence="1" id="KW-0732">Signal</keyword>
<feature type="chain" id="PRO_5046546200" description="DUF5067 domain-containing protein" evidence="1">
    <location>
        <begin position="19"/>
        <end position="174"/>
    </location>
</feature>
<evidence type="ECO:0000313" key="2">
    <source>
        <dbReference type="EMBL" id="MCM2532176.1"/>
    </source>
</evidence>
<evidence type="ECO:0008006" key="4">
    <source>
        <dbReference type="Google" id="ProtNLM"/>
    </source>
</evidence>